<evidence type="ECO:0000313" key="3">
    <source>
        <dbReference type="EMBL" id="KAK7201721.1"/>
    </source>
</evidence>
<dbReference type="InterPro" id="IPR036389">
    <property type="entry name" value="RNase_III_sf"/>
</dbReference>
<dbReference type="Proteomes" id="UP001430356">
    <property type="component" value="Unassembled WGS sequence"/>
</dbReference>
<dbReference type="EMBL" id="JAECZO010000019">
    <property type="protein sequence ID" value="KAK7201721.1"/>
    <property type="molecule type" value="Genomic_DNA"/>
</dbReference>
<dbReference type="PANTHER" id="PTHR39671:SF3">
    <property type="entry name" value="RNA EDITING COMPLEX PROTEIN MP61"/>
    <property type="match status" value="1"/>
</dbReference>
<gene>
    <name evidence="3" type="ORF">NESM_000237500</name>
</gene>
<dbReference type="AlphaFoldDB" id="A0AAW0F7E6"/>
<evidence type="ECO:0000259" key="2">
    <source>
        <dbReference type="PROSITE" id="PS50142"/>
    </source>
</evidence>
<dbReference type="GO" id="GO:0006396">
    <property type="term" value="P:RNA processing"/>
    <property type="evidence" value="ECO:0007669"/>
    <property type="project" value="InterPro"/>
</dbReference>
<dbReference type="PANTHER" id="PTHR39671">
    <property type="entry name" value="COMPLEX PROTEIN NUCLEASE, PUTATIVE KREPB1-RELATED-RELATED"/>
    <property type="match status" value="1"/>
</dbReference>
<organism evidence="3 4">
    <name type="scientific">Novymonas esmeraldas</name>
    <dbReference type="NCBI Taxonomy" id="1808958"/>
    <lineage>
        <taxon>Eukaryota</taxon>
        <taxon>Discoba</taxon>
        <taxon>Euglenozoa</taxon>
        <taxon>Kinetoplastea</taxon>
        <taxon>Metakinetoplastina</taxon>
        <taxon>Trypanosomatida</taxon>
        <taxon>Trypanosomatidae</taxon>
        <taxon>Novymonas</taxon>
    </lineage>
</organism>
<accession>A0AAW0F7E6</accession>
<evidence type="ECO:0000313" key="4">
    <source>
        <dbReference type="Proteomes" id="UP001430356"/>
    </source>
</evidence>
<dbReference type="GO" id="GO:0004525">
    <property type="term" value="F:ribonuclease III activity"/>
    <property type="evidence" value="ECO:0007669"/>
    <property type="project" value="InterPro"/>
</dbReference>
<name>A0AAW0F7E6_9TRYP</name>
<sequence>MKSATPRFSLLRRLQPPQIAGLVRRVAPVASPALSVPDQRGAESVSCATETATRRCSSGVGSSDGSRPPYVNFSTVRDSLTEVAGSGKTRRSRHTMSSTRTLPLLMAPYSPDPGDPMDHLNIFRRDFLEFGVPPKQGNSNSITVDVSLKRFLDMFADYDSKRCKLCNETFTQWHIHYSGFPHSGREGMLMELLRPYCGTPDEIVELWWRRLNRCVSFQRIPALSHNNFRERKQRLLYLLRVLKDRSILVEVFSVGDKANASSARSFEFERLEFIGDNVVKYVLNNILTETFPVREGGTRGRLTCFQFVMDGNDGLARVYDHLDLQLLTSSSRVVSKFKSDVIETLFAELQMYLWQTEHDVGTSPLVFPFTREIYTLRAIVMHVMYELAIEMFLFNVRQVLASLHRVVRERQLQFVNTDPALKPSGGGDGSGGSSSSYSGAGWNSDSDTEGLNWRQRRYTSATPAVKKNLLKNRTLRGSGHGSDAAYYHATSNYDNFKRVVSIGGLLPRPFTREELSVLPQYMPHLQRDDAMTRALGGAASATLTAVARTLSSDVAVPDKLRLSSTRTSSKVAQLAPLSIPRLKDEELVPELI</sequence>
<dbReference type="Gene3D" id="1.10.1520.10">
    <property type="entry name" value="Ribonuclease III domain"/>
    <property type="match status" value="1"/>
</dbReference>
<dbReference type="SUPFAM" id="SSF69065">
    <property type="entry name" value="RNase III domain-like"/>
    <property type="match status" value="1"/>
</dbReference>
<feature type="compositionally biased region" description="Low complexity" evidence="1">
    <location>
        <begin position="433"/>
        <end position="445"/>
    </location>
</feature>
<dbReference type="PROSITE" id="PS50142">
    <property type="entry name" value="RNASE_3_2"/>
    <property type="match status" value="1"/>
</dbReference>
<dbReference type="InterPro" id="IPR000999">
    <property type="entry name" value="RNase_III_dom"/>
</dbReference>
<comment type="caution">
    <text evidence="3">The sequence shown here is derived from an EMBL/GenBank/DDBJ whole genome shotgun (WGS) entry which is preliminary data.</text>
</comment>
<keyword evidence="4" id="KW-1185">Reference proteome</keyword>
<proteinExistence type="predicted"/>
<feature type="region of interest" description="Disordered" evidence="1">
    <location>
        <begin position="418"/>
        <end position="448"/>
    </location>
</feature>
<protein>
    <submittedName>
        <fullName evidence="3">RNA editing complex protein MP61</fullName>
    </submittedName>
</protein>
<reference evidence="3 4" key="1">
    <citation type="journal article" date="2021" name="MBio">
        <title>A New Model Trypanosomatid, Novymonas esmeraldas: Genomic Perception of Its 'Candidatus Pandoraea novymonadis' Endosymbiont.</title>
        <authorList>
            <person name="Zakharova A."/>
            <person name="Saura A."/>
            <person name="Butenko A."/>
            <person name="Podesvova L."/>
            <person name="Warmusova S."/>
            <person name="Kostygov A.Y."/>
            <person name="Nenarokova A."/>
            <person name="Lukes J."/>
            <person name="Opperdoes F.R."/>
            <person name="Yurchenko V."/>
        </authorList>
    </citation>
    <scope>NUCLEOTIDE SEQUENCE [LARGE SCALE GENOMIC DNA]</scope>
    <source>
        <strain evidence="3 4">E262AT.01</strain>
    </source>
</reference>
<feature type="domain" description="RNase III" evidence="2">
    <location>
        <begin position="228"/>
        <end position="349"/>
    </location>
</feature>
<evidence type="ECO:0000256" key="1">
    <source>
        <dbReference type="SAM" id="MobiDB-lite"/>
    </source>
</evidence>